<evidence type="ECO:0000313" key="2">
    <source>
        <dbReference type="Proteomes" id="UP000198901"/>
    </source>
</evidence>
<dbReference type="EMBL" id="FNGS01000002">
    <property type="protein sequence ID" value="SDL47194.1"/>
    <property type="molecule type" value="Genomic_DNA"/>
</dbReference>
<name>A0A1G9KCN0_9BACT</name>
<dbReference type="OrthoDB" id="1119914at2"/>
<evidence type="ECO:0008006" key="3">
    <source>
        <dbReference type="Google" id="ProtNLM"/>
    </source>
</evidence>
<sequence length="308" mass="33614">MMLTINHRAGIIPVCAFFLMTGIPAVVSAQGCSDAGFCTVGPLKPQTELRSREQRISLLLPVGLGDASVFVFTPGIQYDARLSDRWAVQGKLTANYAAGNLGRVSGPGDVFLSATYRVVSADRWKIRLTLGGKIPLGKPDLSSGNNPLPMQYQPSLGTTDLITGLSADCNAWQFSIGWQKNLTGTNSNVFLPETGTMEYPPSNRFRRRSDLLARGSYNWLINKKFFLQGGLLGIYHPEEDRYTDVSGHELSLAGSRGLTLNVTLAGGWQVSQRLQVGFTAGTPVIVRDIRPDGLTRSFVFAPEIAWRF</sequence>
<dbReference type="AlphaFoldDB" id="A0A1G9KCN0"/>
<proteinExistence type="predicted"/>
<gene>
    <name evidence="1" type="ORF">SAMN04488090_0962</name>
</gene>
<evidence type="ECO:0000313" key="1">
    <source>
        <dbReference type="EMBL" id="SDL47194.1"/>
    </source>
</evidence>
<reference evidence="1 2" key="1">
    <citation type="submission" date="2016-10" db="EMBL/GenBank/DDBJ databases">
        <authorList>
            <person name="de Groot N.N."/>
        </authorList>
    </citation>
    <scope>NUCLEOTIDE SEQUENCE [LARGE SCALE GENOMIC DNA]</scope>
    <source>
        <strain evidence="1 2">DSM 21668</strain>
    </source>
</reference>
<dbReference type="RefSeq" id="WP_093198507.1">
    <property type="nucleotide sequence ID" value="NZ_FNGS01000002.1"/>
</dbReference>
<organism evidence="1 2">
    <name type="scientific">Siphonobacter aquaeclarae</name>
    <dbReference type="NCBI Taxonomy" id="563176"/>
    <lineage>
        <taxon>Bacteria</taxon>
        <taxon>Pseudomonadati</taxon>
        <taxon>Bacteroidota</taxon>
        <taxon>Cytophagia</taxon>
        <taxon>Cytophagales</taxon>
        <taxon>Cytophagaceae</taxon>
        <taxon>Siphonobacter</taxon>
    </lineage>
</organism>
<dbReference type="Proteomes" id="UP000198901">
    <property type="component" value="Unassembled WGS sequence"/>
</dbReference>
<accession>A0A1G9KCN0</accession>
<protein>
    <recommendedName>
        <fullName evidence="3">MetA-pathway of phenol degradation</fullName>
    </recommendedName>
</protein>
<keyword evidence="2" id="KW-1185">Reference proteome</keyword>
<dbReference type="STRING" id="563176.SAMN04488090_0962"/>